<dbReference type="STRING" id="1121324.CLIT_2c02300"/>
<name>A0A069RHZ3_PEPLI</name>
<sequence>MKLHGEVVEISNISQPDIRRMFNLMDLHYENMSWDMFTSDLSEKSWAVIIKDEKNIIQGFTTMLFVAFKFGGKDVKGIFSGDTIINKEYWGSLELPRVWGRFVLELAAEYKNGLFYWFLISKGYKTYKYLSTFYKSYYPRLDTPTPEFEKSLMDHFGSTTFSGQYDSHAGVIRANHKKDFLKLGVADITARQLKDPNIEFFAKANPGYAIGDELVCIASLSPDNIKSFFHSHLMGKSHE</sequence>
<evidence type="ECO:0000313" key="1">
    <source>
        <dbReference type="EMBL" id="KDR96624.1"/>
    </source>
</evidence>
<dbReference type="OrthoDB" id="333393at2"/>
<dbReference type="AlphaFoldDB" id="A0A069RHZ3"/>
<evidence type="ECO:0008006" key="3">
    <source>
        <dbReference type="Google" id="ProtNLM"/>
    </source>
</evidence>
<dbReference type="eggNOG" id="ENOG502Z8UT">
    <property type="taxonomic scope" value="Bacteria"/>
</dbReference>
<gene>
    <name evidence="1" type="ORF">CLIT_2c02300</name>
</gene>
<dbReference type="Proteomes" id="UP000027946">
    <property type="component" value="Unassembled WGS sequence"/>
</dbReference>
<proteinExistence type="predicted"/>
<reference evidence="1 2" key="1">
    <citation type="submission" date="2014-03" db="EMBL/GenBank/DDBJ databases">
        <title>Genome sequence of Clostridium litorale W6, DSM 5388.</title>
        <authorList>
            <person name="Poehlein A."/>
            <person name="Jagirdar A."/>
            <person name="Khonsari B."/>
            <person name="Chibani C.M."/>
            <person name="Gutierrez Gutierrez D.A."/>
            <person name="Davydova E."/>
            <person name="Alghaithi H.S."/>
            <person name="Nair K.P."/>
            <person name="Dhamotharan K."/>
            <person name="Chandran L."/>
            <person name="G W."/>
            <person name="Daniel R."/>
        </authorList>
    </citation>
    <scope>NUCLEOTIDE SEQUENCE [LARGE SCALE GENOMIC DNA]</scope>
    <source>
        <strain evidence="1 2">W6</strain>
    </source>
</reference>
<accession>A0A069RHZ3</accession>
<dbReference type="RefSeq" id="WP_052635862.1">
    <property type="nucleotide sequence ID" value="NZ_FSRH01000001.1"/>
</dbReference>
<protein>
    <recommendedName>
        <fullName evidence="3">N-acetyltransferase domain-containing protein</fullName>
    </recommendedName>
</protein>
<dbReference type="EMBL" id="JJMM01000002">
    <property type="protein sequence ID" value="KDR96624.1"/>
    <property type="molecule type" value="Genomic_DNA"/>
</dbReference>
<organism evidence="1 2">
    <name type="scientific">Peptoclostridium litorale DSM 5388</name>
    <dbReference type="NCBI Taxonomy" id="1121324"/>
    <lineage>
        <taxon>Bacteria</taxon>
        <taxon>Bacillati</taxon>
        <taxon>Bacillota</taxon>
        <taxon>Clostridia</taxon>
        <taxon>Peptostreptococcales</taxon>
        <taxon>Peptoclostridiaceae</taxon>
        <taxon>Peptoclostridium</taxon>
    </lineage>
</organism>
<keyword evidence="2" id="KW-1185">Reference proteome</keyword>
<comment type="caution">
    <text evidence="1">The sequence shown here is derived from an EMBL/GenBank/DDBJ whole genome shotgun (WGS) entry which is preliminary data.</text>
</comment>
<evidence type="ECO:0000313" key="2">
    <source>
        <dbReference type="Proteomes" id="UP000027946"/>
    </source>
</evidence>